<evidence type="ECO:0000313" key="2">
    <source>
        <dbReference type="EMBL" id="BFP47099.1"/>
    </source>
</evidence>
<gene>
    <name evidence="2" type="ORF">KCMC57_34670</name>
</gene>
<organism evidence="2">
    <name type="scientific">Kitasatospora sp. CMC57</name>
    <dbReference type="NCBI Taxonomy" id="3231513"/>
    <lineage>
        <taxon>Bacteria</taxon>
        <taxon>Bacillati</taxon>
        <taxon>Actinomycetota</taxon>
        <taxon>Actinomycetes</taxon>
        <taxon>Kitasatosporales</taxon>
        <taxon>Streptomycetaceae</taxon>
        <taxon>Kitasatospora</taxon>
    </lineage>
</organism>
<proteinExistence type="predicted"/>
<accession>A0AB33K0G7</accession>
<evidence type="ECO:0000256" key="1">
    <source>
        <dbReference type="SAM" id="MobiDB-lite"/>
    </source>
</evidence>
<name>A0AB33K0G7_9ACTN</name>
<feature type="compositionally biased region" description="Polar residues" evidence="1">
    <location>
        <begin position="28"/>
        <end position="44"/>
    </location>
</feature>
<dbReference type="EMBL" id="AP035881">
    <property type="protein sequence ID" value="BFP47099.1"/>
    <property type="molecule type" value="Genomic_DNA"/>
</dbReference>
<sequence>MTTADGTPHPWSLNVASTLVDPTRPISGRSTSPTREGAAATSNRMLLDEHRSKDGLCVRCESPWPCDVTRSIRFGSAG</sequence>
<feature type="region of interest" description="Disordered" evidence="1">
    <location>
        <begin position="1"/>
        <end position="46"/>
    </location>
</feature>
<reference evidence="2" key="1">
    <citation type="submission" date="2024-07" db="EMBL/GenBank/DDBJ databases">
        <title>Complete genome sequences of cellulolytic bacteria, Kitasatospora sp. CMC57 and Streptomyces sp. CMC78, isolated from Japanese agricultural soil.</title>
        <authorList>
            <person name="Hashimoto T."/>
            <person name="Ito M."/>
            <person name="Iwamoto M."/>
            <person name="Fukahori D."/>
            <person name="Shoda T."/>
            <person name="Sakoda M."/>
            <person name="Morohoshi T."/>
            <person name="Mitsuboshi M."/>
            <person name="Nishizawa T."/>
        </authorList>
    </citation>
    <scope>NUCLEOTIDE SEQUENCE</scope>
    <source>
        <strain evidence="2">CMC57</strain>
    </source>
</reference>
<dbReference type="AlphaFoldDB" id="A0AB33K0G7"/>
<protein>
    <submittedName>
        <fullName evidence="2">Uncharacterized protein</fullName>
    </submittedName>
</protein>